<dbReference type="AlphaFoldDB" id="A0A919UEI2"/>
<feature type="compositionally biased region" description="Low complexity" evidence="1">
    <location>
        <begin position="32"/>
        <end position="46"/>
    </location>
</feature>
<evidence type="ECO:0008006" key="5">
    <source>
        <dbReference type="Google" id="ProtNLM"/>
    </source>
</evidence>
<keyword evidence="4" id="KW-1185">Reference proteome</keyword>
<keyword evidence="2" id="KW-0732">Signal</keyword>
<organism evidence="3 4">
    <name type="scientific">Dactylosporangium siamense</name>
    <dbReference type="NCBI Taxonomy" id="685454"/>
    <lineage>
        <taxon>Bacteria</taxon>
        <taxon>Bacillati</taxon>
        <taxon>Actinomycetota</taxon>
        <taxon>Actinomycetes</taxon>
        <taxon>Micromonosporales</taxon>
        <taxon>Micromonosporaceae</taxon>
        <taxon>Dactylosporangium</taxon>
    </lineage>
</organism>
<protein>
    <recommendedName>
        <fullName evidence="5">Lipoprotein</fullName>
    </recommendedName>
</protein>
<dbReference type="PROSITE" id="PS51257">
    <property type="entry name" value="PROKAR_LIPOPROTEIN"/>
    <property type="match status" value="1"/>
</dbReference>
<gene>
    <name evidence="3" type="ORF">Dsi01nite_071320</name>
</gene>
<accession>A0A919UEI2</accession>
<name>A0A919UEI2_9ACTN</name>
<evidence type="ECO:0000256" key="1">
    <source>
        <dbReference type="SAM" id="MobiDB-lite"/>
    </source>
</evidence>
<dbReference type="Proteomes" id="UP000660611">
    <property type="component" value="Unassembled WGS sequence"/>
</dbReference>
<feature type="chain" id="PRO_5039390601" description="Lipoprotein" evidence="2">
    <location>
        <begin position="26"/>
        <end position="129"/>
    </location>
</feature>
<sequence length="129" mass="12890">MYDYRQRMSSGRLVLIAGATLLALAACSDSPATPSAAPTSGTATSGDCGGAGTRVQERLARPGVQGVRVEGQCTTVVIATTLSDGDAGTARQLCDLAAEVAYTGGVNGIRVLGQADKELARGSAGAKCT</sequence>
<proteinExistence type="predicted"/>
<dbReference type="EMBL" id="BONQ01000111">
    <property type="protein sequence ID" value="GIG49091.1"/>
    <property type="molecule type" value="Genomic_DNA"/>
</dbReference>
<evidence type="ECO:0000313" key="3">
    <source>
        <dbReference type="EMBL" id="GIG49091.1"/>
    </source>
</evidence>
<comment type="caution">
    <text evidence="3">The sequence shown here is derived from an EMBL/GenBank/DDBJ whole genome shotgun (WGS) entry which is preliminary data.</text>
</comment>
<evidence type="ECO:0000256" key="2">
    <source>
        <dbReference type="SAM" id="SignalP"/>
    </source>
</evidence>
<reference evidence="3" key="1">
    <citation type="submission" date="2021-01" db="EMBL/GenBank/DDBJ databases">
        <title>Whole genome shotgun sequence of Dactylosporangium siamense NBRC 106093.</title>
        <authorList>
            <person name="Komaki H."/>
            <person name="Tamura T."/>
        </authorList>
    </citation>
    <scope>NUCLEOTIDE SEQUENCE</scope>
    <source>
        <strain evidence="3">NBRC 106093</strain>
    </source>
</reference>
<feature type="region of interest" description="Disordered" evidence="1">
    <location>
        <begin position="32"/>
        <end position="52"/>
    </location>
</feature>
<feature type="signal peptide" evidence="2">
    <location>
        <begin position="1"/>
        <end position="25"/>
    </location>
</feature>
<evidence type="ECO:0000313" key="4">
    <source>
        <dbReference type="Proteomes" id="UP000660611"/>
    </source>
</evidence>